<evidence type="ECO:0000313" key="4">
    <source>
        <dbReference type="Proteomes" id="UP001560685"/>
    </source>
</evidence>
<evidence type="ECO:0008006" key="5">
    <source>
        <dbReference type="Google" id="ProtNLM"/>
    </source>
</evidence>
<gene>
    <name evidence="3" type="ORF">ABFZ84_03125</name>
</gene>
<keyword evidence="2" id="KW-0812">Transmembrane</keyword>
<accession>A0ABV3Z166</accession>
<name>A0ABV3Z166_9PROT</name>
<feature type="transmembrane region" description="Helical" evidence="2">
    <location>
        <begin position="39"/>
        <end position="62"/>
    </location>
</feature>
<dbReference type="EMBL" id="JBEHZE010000001">
    <property type="protein sequence ID" value="MEX6632530.1"/>
    <property type="molecule type" value="Genomic_DNA"/>
</dbReference>
<proteinExistence type="predicted"/>
<organism evidence="3 4">
    <name type="scientific">Hyphococcus lacteus</name>
    <dbReference type="NCBI Taxonomy" id="3143536"/>
    <lineage>
        <taxon>Bacteria</taxon>
        <taxon>Pseudomonadati</taxon>
        <taxon>Pseudomonadota</taxon>
        <taxon>Alphaproteobacteria</taxon>
        <taxon>Parvularculales</taxon>
        <taxon>Parvularculaceae</taxon>
        <taxon>Hyphococcus</taxon>
    </lineage>
</organism>
<evidence type="ECO:0000256" key="1">
    <source>
        <dbReference type="SAM" id="MobiDB-lite"/>
    </source>
</evidence>
<dbReference type="RefSeq" id="WP_369312453.1">
    <property type="nucleotide sequence ID" value="NZ_JBEHZE010000001.1"/>
</dbReference>
<sequence>MNNNSANEKPTPDNAPNPREGEALVGIGDVAEKIGARNLWIIILTMPAFFLVLLAVIIAFFGKSEEEKMAEKLAAEQEEMLIPWTEPGDQTATHAVMPLAGGHGAIALDGDRLAVRVDGPDGFVVVVYDLAIGEEIARLPFPAE</sequence>
<keyword evidence="2" id="KW-0472">Membrane</keyword>
<comment type="caution">
    <text evidence="3">The sequence shown here is derived from an EMBL/GenBank/DDBJ whole genome shotgun (WGS) entry which is preliminary data.</text>
</comment>
<feature type="region of interest" description="Disordered" evidence="1">
    <location>
        <begin position="1"/>
        <end position="21"/>
    </location>
</feature>
<keyword evidence="2" id="KW-1133">Transmembrane helix</keyword>
<reference evidence="3 4" key="1">
    <citation type="submission" date="2024-05" db="EMBL/GenBank/DDBJ databases">
        <title>Three bacterial strains, DH-69, EH-24, and ECK-19 isolated from coastal sediments.</title>
        <authorList>
            <person name="Ye Y.-Q."/>
            <person name="Du Z.-J."/>
        </authorList>
    </citation>
    <scope>NUCLEOTIDE SEQUENCE [LARGE SCALE GENOMIC DNA]</scope>
    <source>
        <strain evidence="3 4">ECK-19</strain>
    </source>
</reference>
<dbReference type="Proteomes" id="UP001560685">
    <property type="component" value="Unassembled WGS sequence"/>
</dbReference>
<keyword evidence="4" id="KW-1185">Reference proteome</keyword>
<evidence type="ECO:0000256" key="2">
    <source>
        <dbReference type="SAM" id="Phobius"/>
    </source>
</evidence>
<evidence type="ECO:0000313" key="3">
    <source>
        <dbReference type="EMBL" id="MEX6632530.1"/>
    </source>
</evidence>
<protein>
    <recommendedName>
        <fullName evidence="5">Fimbrial protein</fullName>
    </recommendedName>
</protein>